<dbReference type="NCBIfam" id="TIGR00319">
    <property type="entry name" value="desulf_FeS4"/>
    <property type="match status" value="1"/>
</dbReference>
<evidence type="ECO:0000256" key="2">
    <source>
        <dbReference type="ARBA" id="ARBA00005941"/>
    </source>
</evidence>
<comment type="cofactor">
    <cofactor evidence="12">
        <name>Fe(2+)</name>
        <dbReference type="ChEBI" id="CHEBI:29033"/>
    </cofactor>
    <text evidence="12">Binds 1 Fe(2+) ion per subunit. The iron ion 2 is coordinated via four histidines and one cysteine residue.</text>
</comment>
<keyword evidence="5" id="KW-0813">Transport</keyword>
<comment type="similarity">
    <text evidence="2">Belongs to the desulfoferrodoxin family.</text>
</comment>
<name>A0A350H9B9_UNCW3</name>
<evidence type="ECO:0000256" key="1">
    <source>
        <dbReference type="ARBA" id="ARBA00001973"/>
    </source>
</evidence>
<dbReference type="AlphaFoldDB" id="A0A350H9B9"/>
<dbReference type="Gene3D" id="2.20.28.100">
    <property type="entry name" value="Desulphoferrodoxin, N-terminal domain"/>
    <property type="match status" value="1"/>
</dbReference>
<protein>
    <recommendedName>
        <fullName evidence="4">Desulfoferrodoxin</fullName>
        <ecNumber evidence="3">1.15.1.2</ecNumber>
    </recommendedName>
    <alternativeName>
        <fullName evidence="10">Superoxide reductase</fullName>
    </alternativeName>
</protein>
<dbReference type="InterPro" id="IPR051233">
    <property type="entry name" value="Desulfoferrodoxin_SOR"/>
</dbReference>
<evidence type="ECO:0000313" key="15">
    <source>
        <dbReference type="EMBL" id="HAV92135.1"/>
    </source>
</evidence>
<comment type="cofactor">
    <cofactor evidence="12">
        <name>Fe(3+)</name>
        <dbReference type="ChEBI" id="CHEBI:29034"/>
    </cofactor>
    <text evidence="12">Binds 1 Fe(3+) ion per subunit. The iron ion 1 is coordinated via 4 cysteine residues.</text>
</comment>
<evidence type="ECO:0000313" key="16">
    <source>
        <dbReference type="Proteomes" id="UP000264062"/>
    </source>
</evidence>
<dbReference type="EMBL" id="DMZY01000090">
    <property type="protein sequence ID" value="HAV92135.1"/>
    <property type="molecule type" value="Genomic_DNA"/>
</dbReference>
<dbReference type="GO" id="GO:0005506">
    <property type="term" value="F:iron ion binding"/>
    <property type="evidence" value="ECO:0007669"/>
    <property type="project" value="InterPro"/>
</dbReference>
<evidence type="ECO:0000256" key="12">
    <source>
        <dbReference type="PIRSR" id="PIRSR604793-1"/>
    </source>
</evidence>
<dbReference type="InterPro" id="IPR004793">
    <property type="entry name" value="Desulfoferrodoxin_rbo"/>
</dbReference>
<feature type="binding site" evidence="12">
    <location>
        <position position="15"/>
    </location>
    <ligand>
        <name>Fe cation</name>
        <dbReference type="ChEBI" id="CHEBI:24875"/>
        <label>1</label>
    </ligand>
</feature>
<accession>A0A350H9B9</accession>
<reference evidence="15 16" key="1">
    <citation type="journal article" date="2018" name="Nat. Biotechnol.">
        <title>A standardized bacterial taxonomy based on genome phylogeny substantially revises the tree of life.</title>
        <authorList>
            <person name="Parks D.H."/>
            <person name="Chuvochina M."/>
            <person name="Waite D.W."/>
            <person name="Rinke C."/>
            <person name="Skarshewski A."/>
            <person name="Chaumeil P.A."/>
            <person name="Hugenholtz P."/>
        </authorList>
    </citation>
    <scope>NUCLEOTIDE SEQUENCE [LARGE SCALE GENOMIC DNA]</scope>
    <source>
        <strain evidence="15">UBA9956</strain>
    </source>
</reference>
<dbReference type="Gene3D" id="2.60.40.730">
    <property type="entry name" value="SOR catalytic domain"/>
    <property type="match status" value="1"/>
</dbReference>
<evidence type="ECO:0000256" key="9">
    <source>
        <dbReference type="ARBA" id="ARBA00024690"/>
    </source>
</evidence>
<evidence type="ECO:0000256" key="4">
    <source>
        <dbReference type="ARBA" id="ARBA00014839"/>
    </source>
</evidence>
<feature type="binding site" evidence="12">
    <location>
        <position position="122"/>
    </location>
    <ligand>
        <name>Fe cation</name>
        <dbReference type="ChEBI" id="CHEBI:24875"/>
        <label>1</label>
    </ligand>
</feature>
<dbReference type="Pfam" id="PF01880">
    <property type="entry name" value="Desulfoferrodox"/>
    <property type="match status" value="1"/>
</dbReference>
<dbReference type="InterPro" id="IPR002742">
    <property type="entry name" value="Desulfoferrodoxin_Fe-bd_dom"/>
</dbReference>
<dbReference type="NCBIfam" id="TIGR00320">
    <property type="entry name" value="dfx_rbo"/>
    <property type="match status" value="1"/>
</dbReference>
<sequence length="127" mass="14462">MAKTELREVYRCEICGNVVEIVNTGAPALVCCGQPMNKLVEKSGDEGREKHTPIIEEVGDMIIVKIGSVPHPMENDHYIVFIEVLTEREVLRHELKPGDNPSAMFNIKKSDIKEVREYCNKHMLWKA</sequence>
<evidence type="ECO:0000256" key="6">
    <source>
        <dbReference type="ARBA" id="ARBA00022723"/>
    </source>
</evidence>
<evidence type="ECO:0000256" key="3">
    <source>
        <dbReference type="ARBA" id="ARBA00012679"/>
    </source>
</evidence>
<organism evidence="15 16">
    <name type="scientific">candidate division WOR-3 bacterium</name>
    <dbReference type="NCBI Taxonomy" id="2052148"/>
    <lineage>
        <taxon>Bacteria</taxon>
        <taxon>Bacteria division WOR-3</taxon>
    </lineage>
</organism>
<dbReference type="GO" id="GO:0050605">
    <property type="term" value="F:superoxide reductase activity"/>
    <property type="evidence" value="ECO:0007669"/>
    <property type="project" value="UniProtKB-EC"/>
</dbReference>
<evidence type="ECO:0000259" key="14">
    <source>
        <dbReference type="Pfam" id="PF06397"/>
    </source>
</evidence>
<feature type="domain" description="Desulfoferrodoxin ferrous iron-binding" evidence="13">
    <location>
        <begin position="45"/>
        <end position="126"/>
    </location>
</feature>
<keyword evidence="8 12" id="KW-0408">Iron</keyword>
<feature type="domain" description="Desulfoferrodoxin N-terminal" evidence="14">
    <location>
        <begin position="4"/>
        <end position="39"/>
    </location>
</feature>
<gene>
    <name evidence="15" type="ORF">DCW38_03025</name>
</gene>
<feature type="binding site" evidence="12">
    <location>
        <position position="119"/>
    </location>
    <ligand>
        <name>Fe cation</name>
        <dbReference type="ChEBI" id="CHEBI:24875"/>
        <label>2</label>
        <note>catalytic</note>
    </ligand>
</feature>
<dbReference type="NCBIfam" id="TIGR00332">
    <property type="entry name" value="neela_ferrous"/>
    <property type="match status" value="1"/>
</dbReference>
<comment type="cofactor">
    <cofactor evidence="1">
        <name>Cu(2+)</name>
        <dbReference type="ChEBI" id="CHEBI:29036"/>
    </cofactor>
</comment>
<feature type="binding site" evidence="12">
    <location>
        <position position="71"/>
    </location>
    <ligand>
        <name>Fe cation</name>
        <dbReference type="ChEBI" id="CHEBI:24875"/>
        <label>1</label>
    </ligand>
</feature>
<dbReference type="InterPro" id="IPR036073">
    <property type="entry name" value="Desulfoferrodoxin_Fe-bd_dom_sf"/>
</dbReference>
<evidence type="ECO:0000259" key="13">
    <source>
        <dbReference type="Pfam" id="PF01880"/>
    </source>
</evidence>
<feature type="binding site" evidence="12">
    <location>
        <position position="31"/>
    </location>
    <ligand>
        <name>Fe cation</name>
        <dbReference type="ChEBI" id="CHEBI:24875"/>
        <label>1</label>
    </ligand>
</feature>
<feature type="binding site" evidence="12">
    <location>
        <position position="51"/>
    </location>
    <ligand>
        <name>Fe cation</name>
        <dbReference type="ChEBI" id="CHEBI:24875"/>
        <label>1</label>
    </ligand>
</feature>
<dbReference type="PANTHER" id="PTHR36541:SF1">
    <property type="entry name" value="SUPEROXIDE REDUCTASE-RELATED"/>
    <property type="match status" value="1"/>
</dbReference>
<dbReference type="InterPro" id="IPR038094">
    <property type="entry name" value="Desulfoferrodoxin_N_sf"/>
</dbReference>
<dbReference type="PANTHER" id="PTHR36541">
    <property type="entry name" value="SUPEROXIDE REDUCTASE-RELATED"/>
    <property type="match status" value="1"/>
</dbReference>
<dbReference type="SUPFAM" id="SSF57802">
    <property type="entry name" value="Rubredoxin-like"/>
    <property type="match status" value="1"/>
</dbReference>
<proteinExistence type="inferred from homology"/>
<dbReference type="GO" id="GO:0019430">
    <property type="term" value="P:removal of superoxide radicals"/>
    <property type="evidence" value="ECO:0007669"/>
    <property type="project" value="InterPro"/>
</dbReference>
<dbReference type="InterPro" id="IPR004462">
    <property type="entry name" value="Desulfoferrodoxin_N"/>
</dbReference>
<comment type="function">
    <text evidence="9">Catalyzes the one-electron reduction of superoxide anion radical to hydrogen peroxide at a nonheme ferrous iron center. Plays a fundamental role in case of oxidative stress via its superoxide detoxification activity.</text>
</comment>
<feature type="binding site" evidence="12">
    <location>
        <position position="77"/>
    </location>
    <ligand>
        <name>Fe cation</name>
        <dbReference type="ChEBI" id="CHEBI:24875"/>
        <label>1</label>
    </ligand>
</feature>
<keyword evidence="7" id="KW-0249">Electron transport</keyword>
<keyword evidence="6 12" id="KW-0479">Metal-binding</keyword>
<comment type="catalytic activity">
    <reaction evidence="11">
        <text>reduced [rubredoxin] + superoxide + 2 H(+) = oxidized [rubredoxin] + H2O2</text>
        <dbReference type="Rhea" id="RHEA:21324"/>
        <dbReference type="Rhea" id="RHEA-COMP:10302"/>
        <dbReference type="Rhea" id="RHEA-COMP:10303"/>
        <dbReference type="ChEBI" id="CHEBI:15378"/>
        <dbReference type="ChEBI" id="CHEBI:16240"/>
        <dbReference type="ChEBI" id="CHEBI:18421"/>
        <dbReference type="ChEBI" id="CHEBI:29033"/>
        <dbReference type="ChEBI" id="CHEBI:29034"/>
        <dbReference type="EC" id="1.15.1.2"/>
    </reaction>
</comment>
<comment type="caution">
    <text evidence="15">The sequence shown here is derived from an EMBL/GenBank/DDBJ whole genome shotgun (WGS) entry which is preliminary data.</text>
</comment>
<feature type="binding site" evidence="12">
    <location>
        <position position="32"/>
    </location>
    <ligand>
        <name>Fe cation</name>
        <dbReference type="ChEBI" id="CHEBI:24875"/>
        <label>1</label>
    </ligand>
</feature>
<evidence type="ECO:0000256" key="5">
    <source>
        <dbReference type="ARBA" id="ARBA00022448"/>
    </source>
</evidence>
<dbReference type="Pfam" id="PF06397">
    <property type="entry name" value="Desulfoferrod_N"/>
    <property type="match status" value="1"/>
</dbReference>
<evidence type="ECO:0000256" key="11">
    <source>
        <dbReference type="ARBA" id="ARBA00047448"/>
    </source>
</evidence>
<evidence type="ECO:0000256" key="8">
    <source>
        <dbReference type="ARBA" id="ARBA00023004"/>
    </source>
</evidence>
<evidence type="ECO:0000256" key="10">
    <source>
        <dbReference type="ARBA" id="ARBA00031398"/>
    </source>
</evidence>
<evidence type="ECO:0000256" key="7">
    <source>
        <dbReference type="ARBA" id="ARBA00022982"/>
    </source>
</evidence>
<dbReference type="SUPFAM" id="SSF49367">
    <property type="entry name" value="Superoxide reductase-like"/>
    <property type="match status" value="1"/>
</dbReference>
<dbReference type="Proteomes" id="UP000264062">
    <property type="component" value="Unassembled WGS sequence"/>
</dbReference>
<feature type="binding site" evidence="12">
    <location>
        <position position="12"/>
    </location>
    <ligand>
        <name>Fe cation</name>
        <dbReference type="ChEBI" id="CHEBI:24875"/>
        <label>1</label>
    </ligand>
</feature>
<dbReference type="CDD" id="cd00974">
    <property type="entry name" value="DSRD"/>
    <property type="match status" value="1"/>
</dbReference>
<dbReference type="EC" id="1.15.1.2" evidence="3"/>